<dbReference type="EMBL" id="DAKRPA010000058">
    <property type="protein sequence ID" value="DBA00810.1"/>
    <property type="molecule type" value="Genomic_DNA"/>
</dbReference>
<protein>
    <submittedName>
        <fullName evidence="2">Uncharacterized protein</fullName>
    </submittedName>
</protein>
<sequence length="96" mass="11437">MKWMRRETRSLEMLEMTKTRFFSELPQHTPFEGCSRIQTRLYCTLMQHTRPTTCRIRSLLLGLVTSHAISFPLLSSLLHNKRKSTTRMLRFGIKHK</sequence>
<organism evidence="2 3">
    <name type="scientific">Lagenidium giganteum</name>
    <dbReference type="NCBI Taxonomy" id="4803"/>
    <lineage>
        <taxon>Eukaryota</taxon>
        <taxon>Sar</taxon>
        <taxon>Stramenopiles</taxon>
        <taxon>Oomycota</taxon>
        <taxon>Peronosporomycetes</taxon>
        <taxon>Pythiales</taxon>
        <taxon>Pythiaceae</taxon>
    </lineage>
</organism>
<dbReference type="AlphaFoldDB" id="A0AAV2Z4T4"/>
<keyword evidence="1" id="KW-1133">Transmembrane helix</keyword>
<accession>A0AAV2Z4T4</accession>
<keyword evidence="1" id="KW-0812">Transmembrane</keyword>
<comment type="caution">
    <text evidence="2">The sequence shown here is derived from an EMBL/GenBank/DDBJ whole genome shotgun (WGS) entry which is preliminary data.</text>
</comment>
<evidence type="ECO:0000256" key="1">
    <source>
        <dbReference type="SAM" id="Phobius"/>
    </source>
</evidence>
<feature type="transmembrane region" description="Helical" evidence="1">
    <location>
        <begin position="59"/>
        <end position="78"/>
    </location>
</feature>
<keyword evidence="3" id="KW-1185">Reference proteome</keyword>
<evidence type="ECO:0000313" key="3">
    <source>
        <dbReference type="Proteomes" id="UP001146120"/>
    </source>
</evidence>
<dbReference type="Proteomes" id="UP001146120">
    <property type="component" value="Unassembled WGS sequence"/>
</dbReference>
<proteinExistence type="predicted"/>
<reference evidence="2" key="2">
    <citation type="journal article" date="2023" name="Microbiol Resour">
        <title>Decontamination and Annotation of the Draft Genome Sequence of the Oomycete Lagenidium giganteum ARSEF 373.</title>
        <authorList>
            <person name="Morgan W.R."/>
            <person name="Tartar A."/>
        </authorList>
    </citation>
    <scope>NUCLEOTIDE SEQUENCE</scope>
    <source>
        <strain evidence="2">ARSEF 373</strain>
    </source>
</reference>
<gene>
    <name evidence="2" type="ORF">N0F65_004715</name>
</gene>
<reference evidence="2" key="1">
    <citation type="submission" date="2022-11" db="EMBL/GenBank/DDBJ databases">
        <authorList>
            <person name="Morgan W.R."/>
            <person name="Tartar A."/>
        </authorList>
    </citation>
    <scope>NUCLEOTIDE SEQUENCE</scope>
    <source>
        <strain evidence="2">ARSEF 373</strain>
    </source>
</reference>
<keyword evidence="1" id="KW-0472">Membrane</keyword>
<evidence type="ECO:0000313" key="2">
    <source>
        <dbReference type="EMBL" id="DBA00810.1"/>
    </source>
</evidence>
<name>A0AAV2Z4T4_9STRA</name>